<reference evidence="7 8" key="2">
    <citation type="journal article" date="2015" name="PLoS ONE">
        <title>Whole-Genome Optical Mapping and Finished Genome Sequence of Sphingobacterium deserti sp. nov., a New Species Isolated from the Western Desert of China.</title>
        <authorList>
            <person name="Teng C."/>
            <person name="Zhou Z."/>
            <person name="Molnar I."/>
            <person name="Li X."/>
            <person name="Tang R."/>
            <person name="Chen M."/>
            <person name="Wang L."/>
            <person name="Su S."/>
            <person name="Zhang W."/>
            <person name="Lin M."/>
        </authorList>
    </citation>
    <scope>NUCLEOTIDE SEQUENCE [LARGE SCALE GENOMIC DNA]</scope>
    <source>
        <strain evidence="8">ACCC05744</strain>
    </source>
</reference>
<keyword evidence="3 5" id="KW-1133">Transmembrane helix</keyword>
<feature type="domain" description="O-antigen ligase-related" evidence="6">
    <location>
        <begin position="241"/>
        <end position="393"/>
    </location>
</feature>
<dbReference type="PANTHER" id="PTHR37422">
    <property type="entry name" value="TEICHURONIC ACID BIOSYNTHESIS PROTEIN TUAE"/>
    <property type="match status" value="1"/>
</dbReference>
<feature type="transmembrane region" description="Helical" evidence="5">
    <location>
        <begin position="376"/>
        <end position="398"/>
    </location>
</feature>
<keyword evidence="4 5" id="KW-0472">Membrane</keyword>
<keyword evidence="8" id="KW-1185">Reference proteome</keyword>
<evidence type="ECO:0000256" key="5">
    <source>
        <dbReference type="SAM" id="Phobius"/>
    </source>
</evidence>
<comment type="caution">
    <text evidence="7">The sequence shown here is derived from an EMBL/GenBank/DDBJ whole genome shotgun (WGS) entry which is preliminary data.</text>
</comment>
<sequence length="447" mass="51326">MISVLFYIVYIIIMISAPAVVFGKRSYLILFVLMMCAQFNVTSFFKAGITVSFFEIALLLSSLPILLYSKSFLGSVRFTAADKVFFAFLIFSGLSVVIAVIRIGIGNLVPSFEYLDTNPILRSFMSLNKVILFVPLLIVLRNYLLTKWDSAFLNQKFLIYLAYSGILPAFAVLIQFLGVGFFLIHNNPSFGEDFKIVDYYVDRPVGLTNEASFFVYQLFFSFVALFECNFRGLIKKRLFIFIFILFAIAVVLSLSRTGLIFYIFFMLLYQFRSGLSLTKTIGVAVVLSVAFFLVRNLNIYGFNIIDRIMSSFDTQADLSTIERYGSTQAIWDLALDKALLVGVGIYNYGYYATSYLPEYMSVIQYSKDKPLPSFNFVLQLVAEWGIPLFLFFVTRQFFKLRKSNDYFVKIFFMFLLFYALTFQVLNFATPFLILLFTTNDEKDTLRA</sequence>
<organism evidence="7 8">
    <name type="scientific">Sphingobacterium deserti</name>
    <dbReference type="NCBI Taxonomy" id="1229276"/>
    <lineage>
        <taxon>Bacteria</taxon>
        <taxon>Pseudomonadati</taxon>
        <taxon>Bacteroidota</taxon>
        <taxon>Sphingobacteriia</taxon>
        <taxon>Sphingobacteriales</taxon>
        <taxon>Sphingobacteriaceae</taxon>
        <taxon>Sphingobacterium</taxon>
    </lineage>
</organism>
<gene>
    <name evidence="7" type="ORF">DI53_1898</name>
</gene>
<proteinExistence type="predicted"/>
<evidence type="ECO:0000256" key="3">
    <source>
        <dbReference type="ARBA" id="ARBA00022989"/>
    </source>
</evidence>
<dbReference type="PATRIC" id="fig|1229276.3.peg.1951"/>
<feature type="transmembrane region" description="Helical" evidence="5">
    <location>
        <begin position="204"/>
        <end position="226"/>
    </location>
</feature>
<feature type="transmembrane region" description="Helical" evidence="5">
    <location>
        <begin position="238"/>
        <end position="269"/>
    </location>
</feature>
<dbReference type="Proteomes" id="UP000031802">
    <property type="component" value="Unassembled WGS sequence"/>
</dbReference>
<dbReference type="InterPro" id="IPR051533">
    <property type="entry name" value="WaaL-like"/>
</dbReference>
<accession>A0A0B8T7A2</accession>
<comment type="subcellular location">
    <subcellularLocation>
        <location evidence="1">Membrane</location>
        <topology evidence="1">Multi-pass membrane protein</topology>
    </subcellularLocation>
</comment>
<evidence type="ECO:0000256" key="4">
    <source>
        <dbReference type="ARBA" id="ARBA00023136"/>
    </source>
</evidence>
<evidence type="ECO:0000256" key="1">
    <source>
        <dbReference type="ARBA" id="ARBA00004141"/>
    </source>
</evidence>
<evidence type="ECO:0000313" key="8">
    <source>
        <dbReference type="Proteomes" id="UP000031802"/>
    </source>
</evidence>
<feature type="transmembrane region" description="Helical" evidence="5">
    <location>
        <begin position="51"/>
        <end position="73"/>
    </location>
</feature>
<feature type="transmembrane region" description="Helical" evidence="5">
    <location>
        <begin position="85"/>
        <end position="105"/>
    </location>
</feature>
<dbReference type="EMBL" id="JJMU01000028">
    <property type="protein sequence ID" value="KGE14284.1"/>
    <property type="molecule type" value="Genomic_DNA"/>
</dbReference>
<evidence type="ECO:0000313" key="7">
    <source>
        <dbReference type="EMBL" id="KGE14284.1"/>
    </source>
</evidence>
<name>A0A0B8T7A2_9SPHI</name>
<feature type="transmembrane region" description="Helical" evidence="5">
    <location>
        <begin position="27"/>
        <end position="45"/>
    </location>
</feature>
<dbReference type="AlphaFoldDB" id="A0A0B8T7A2"/>
<feature type="transmembrane region" description="Helical" evidence="5">
    <location>
        <begin position="281"/>
        <end position="302"/>
    </location>
</feature>
<keyword evidence="2 5" id="KW-0812">Transmembrane</keyword>
<reference evidence="8" key="1">
    <citation type="submission" date="2014-04" db="EMBL/GenBank/DDBJ databases">
        <title>Whole-Genome optical mapping and complete genome sequence of Sphingobacterium deserti sp. nov., a new spaces isolated from desert in the west of China.</title>
        <authorList>
            <person name="Teng C."/>
            <person name="Zhou Z."/>
            <person name="Li X."/>
            <person name="Chen M."/>
            <person name="Lin M."/>
            <person name="Wang L."/>
            <person name="Su S."/>
            <person name="Zhang C."/>
            <person name="Zhang W."/>
        </authorList>
    </citation>
    <scope>NUCLEOTIDE SEQUENCE [LARGE SCALE GENOMIC DNA]</scope>
    <source>
        <strain evidence="8">ACCC05744</strain>
    </source>
</reference>
<feature type="transmembrane region" description="Helical" evidence="5">
    <location>
        <begin position="157"/>
        <end position="184"/>
    </location>
</feature>
<dbReference type="PANTHER" id="PTHR37422:SF13">
    <property type="entry name" value="LIPOPOLYSACCHARIDE BIOSYNTHESIS PROTEIN PA4999-RELATED"/>
    <property type="match status" value="1"/>
</dbReference>
<dbReference type="Pfam" id="PF04932">
    <property type="entry name" value="Wzy_C"/>
    <property type="match status" value="1"/>
</dbReference>
<protein>
    <recommendedName>
        <fullName evidence="6">O-antigen ligase-related domain-containing protein</fullName>
    </recommendedName>
</protein>
<dbReference type="STRING" id="1229276.DI53_1898"/>
<dbReference type="InterPro" id="IPR007016">
    <property type="entry name" value="O-antigen_ligase-rel_domated"/>
</dbReference>
<dbReference type="GO" id="GO:0016020">
    <property type="term" value="C:membrane"/>
    <property type="evidence" value="ECO:0007669"/>
    <property type="project" value="UniProtKB-SubCell"/>
</dbReference>
<feature type="transmembrane region" description="Helical" evidence="5">
    <location>
        <begin position="6"/>
        <end position="22"/>
    </location>
</feature>
<evidence type="ECO:0000256" key="2">
    <source>
        <dbReference type="ARBA" id="ARBA00022692"/>
    </source>
</evidence>
<feature type="transmembrane region" description="Helical" evidence="5">
    <location>
        <begin position="338"/>
        <end position="356"/>
    </location>
</feature>
<feature type="transmembrane region" description="Helical" evidence="5">
    <location>
        <begin position="410"/>
        <end position="436"/>
    </location>
</feature>
<feature type="transmembrane region" description="Helical" evidence="5">
    <location>
        <begin position="125"/>
        <end position="145"/>
    </location>
</feature>
<evidence type="ECO:0000259" key="6">
    <source>
        <dbReference type="Pfam" id="PF04932"/>
    </source>
</evidence>